<name>A0A7Y6M3N2_9ACTN</name>
<accession>A0A7Y6M3N2</accession>
<evidence type="ECO:0000313" key="2">
    <source>
        <dbReference type="EMBL" id="NUW33407.1"/>
    </source>
</evidence>
<keyword evidence="1" id="KW-0812">Transmembrane</keyword>
<gene>
    <name evidence="2" type="ORF">HTZ77_18510</name>
</gene>
<reference evidence="2 3" key="1">
    <citation type="submission" date="2020-06" db="EMBL/GenBank/DDBJ databases">
        <title>Nonomuraea sp. SMC257, a novel actinomycete isolated from soil.</title>
        <authorList>
            <person name="Chanama M."/>
        </authorList>
    </citation>
    <scope>NUCLEOTIDE SEQUENCE [LARGE SCALE GENOMIC DNA]</scope>
    <source>
        <strain evidence="2 3">SMC257</strain>
    </source>
</reference>
<feature type="transmembrane region" description="Helical" evidence="1">
    <location>
        <begin position="47"/>
        <end position="66"/>
    </location>
</feature>
<dbReference type="AlphaFoldDB" id="A0A7Y6M3N2"/>
<comment type="caution">
    <text evidence="2">The sequence shown here is derived from an EMBL/GenBank/DDBJ whole genome shotgun (WGS) entry which is preliminary data.</text>
</comment>
<keyword evidence="3" id="KW-1185">Reference proteome</keyword>
<keyword evidence="1" id="KW-1133">Transmembrane helix</keyword>
<evidence type="ECO:0000313" key="3">
    <source>
        <dbReference type="Proteomes" id="UP000586042"/>
    </source>
</evidence>
<evidence type="ECO:0000256" key="1">
    <source>
        <dbReference type="SAM" id="Phobius"/>
    </source>
</evidence>
<protein>
    <submittedName>
        <fullName evidence="2">Uncharacterized protein</fullName>
    </submittedName>
</protein>
<feature type="transmembrane region" description="Helical" evidence="1">
    <location>
        <begin position="12"/>
        <end position="35"/>
    </location>
</feature>
<proteinExistence type="predicted"/>
<organism evidence="2 3">
    <name type="scientific">Nonomuraea montanisoli</name>
    <dbReference type="NCBI Taxonomy" id="2741721"/>
    <lineage>
        <taxon>Bacteria</taxon>
        <taxon>Bacillati</taxon>
        <taxon>Actinomycetota</taxon>
        <taxon>Actinomycetes</taxon>
        <taxon>Streptosporangiales</taxon>
        <taxon>Streptosporangiaceae</taxon>
        <taxon>Nonomuraea</taxon>
    </lineage>
</organism>
<keyword evidence="1" id="KW-0472">Membrane</keyword>
<dbReference type="Proteomes" id="UP000586042">
    <property type="component" value="Unassembled WGS sequence"/>
</dbReference>
<dbReference type="RefSeq" id="WP_175590875.1">
    <property type="nucleotide sequence ID" value="NZ_JABWGN010000007.1"/>
</dbReference>
<sequence>MDNMKRYRNSLWFKLAYGAFSVSFGWLSAGTVLLSWPSDFRDNPPSWHTHVFLGLCGVGVVCALIGQFRSRVWIKGDENEFS</sequence>
<dbReference type="EMBL" id="JABWGN010000007">
    <property type="protein sequence ID" value="NUW33407.1"/>
    <property type="molecule type" value="Genomic_DNA"/>
</dbReference>